<dbReference type="InterPro" id="IPR036465">
    <property type="entry name" value="vWFA_dom_sf"/>
</dbReference>
<gene>
    <name evidence="3" type="ORF">DS909_17485</name>
</gene>
<reference evidence="3 4" key="1">
    <citation type="submission" date="2018-07" db="EMBL/GenBank/DDBJ databases">
        <title>Modular assembly of carbohydrate-degrading microbial communities in the ocean.</title>
        <authorList>
            <person name="Enke T.N."/>
            <person name="Datta M.S."/>
            <person name="Schwartzman J.A."/>
            <person name="Cermak N."/>
            <person name="Schmitz D.A."/>
            <person name="Barrere J."/>
            <person name="Cordero O.X."/>
        </authorList>
    </citation>
    <scope>NUCLEOTIDE SEQUENCE [LARGE SCALE GENOMIC DNA]</scope>
    <source>
        <strain evidence="3 4">C3M10</strain>
    </source>
</reference>
<proteinExistence type="predicted"/>
<dbReference type="PANTHER" id="PTHR22550">
    <property type="entry name" value="SPORE GERMINATION PROTEIN"/>
    <property type="match status" value="1"/>
</dbReference>
<evidence type="ECO:0000259" key="2">
    <source>
        <dbReference type="PROSITE" id="PS50234"/>
    </source>
</evidence>
<evidence type="ECO:0000313" key="4">
    <source>
        <dbReference type="Proteomes" id="UP000252706"/>
    </source>
</evidence>
<dbReference type="InterPro" id="IPR050768">
    <property type="entry name" value="UPF0353/GerABKA_families"/>
</dbReference>
<dbReference type="EMBL" id="QOCE01000043">
    <property type="protein sequence ID" value="RBW51771.1"/>
    <property type="molecule type" value="Genomic_DNA"/>
</dbReference>
<name>A0A366WSK6_9RHOB</name>
<dbReference type="Gene3D" id="3.40.50.410">
    <property type="entry name" value="von Willebrand factor, type A domain"/>
    <property type="match status" value="1"/>
</dbReference>
<sequence length="324" mass="35404">MPWVLILLPLPWLVWRFLPPHRDQVAAIRVPFFRQITEAAGVEARAGAVVLRRKRIQVIAAIAVWVLVLVGLSRPERLGEPIVVETAARDVVLALDISGSMDERDFKTADGSRQQRLEAVKSVIRSFIAERSGDRIALIIFGTRAYVQAPFTEDLQSLNGFLDQIVVGIAGPNTALGDAIGLGIQTFEASEVDKRLMILLSDGTDTSSRMTPINAAQIASDKGVVVYTVGVGDPDATGESRVDLATLKEIANRTGGQFFFADDETALTAVYSEIDKQNPRTTETLSYRPKRSLTHLPFALALLIILGTVAGFTLSQRRNARARQ</sequence>
<dbReference type="AlphaFoldDB" id="A0A366WSK6"/>
<keyword evidence="1" id="KW-0812">Transmembrane</keyword>
<accession>A0A366WSK6</accession>
<dbReference type="InterPro" id="IPR002035">
    <property type="entry name" value="VWF_A"/>
</dbReference>
<dbReference type="Proteomes" id="UP000252706">
    <property type="component" value="Unassembled WGS sequence"/>
</dbReference>
<evidence type="ECO:0000313" key="3">
    <source>
        <dbReference type="EMBL" id="RBW51771.1"/>
    </source>
</evidence>
<comment type="caution">
    <text evidence="3">The sequence shown here is derived from an EMBL/GenBank/DDBJ whole genome shotgun (WGS) entry which is preliminary data.</text>
</comment>
<keyword evidence="1" id="KW-1133">Transmembrane helix</keyword>
<dbReference type="SMART" id="SM00327">
    <property type="entry name" value="VWA"/>
    <property type="match status" value="1"/>
</dbReference>
<keyword evidence="1" id="KW-0472">Membrane</keyword>
<dbReference type="SUPFAM" id="SSF53300">
    <property type="entry name" value="vWA-like"/>
    <property type="match status" value="1"/>
</dbReference>
<dbReference type="Pfam" id="PF00092">
    <property type="entry name" value="VWA"/>
    <property type="match status" value="1"/>
</dbReference>
<dbReference type="PROSITE" id="PS50234">
    <property type="entry name" value="VWFA"/>
    <property type="match status" value="1"/>
</dbReference>
<organism evidence="3 4">
    <name type="scientific">Phaeobacter gallaeciensis</name>
    <dbReference type="NCBI Taxonomy" id="60890"/>
    <lineage>
        <taxon>Bacteria</taxon>
        <taxon>Pseudomonadati</taxon>
        <taxon>Pseudomonadota</taxon>
        <taxon>Alphaproteobacteria</taxon>
        <taxon>Rhodobacterales</taxon>
        <taxon>Roseobacteraceae</taxon>
        <taxon>Phaeobacter</taxon>
    </lineage>
</organism>
<feature type="domain" description="VWFA" evidence="2">
    <location>
        <begin position="90"/>
        <end position="274"/>
    </location>
</feature>
<dbReference type="OrthoDB" id="6206554at2"/>
<evidence type="ECO:0000256" key="1">
    <source>
        <dbReference type="SAM" id="Phobius"/>
    </source>
</evidence>
<feature type="transmembrane region" description="Helical" evidence="1">
    <location>
        <begin position="296"/>
        <end position="314"/>
    </location>
</feature>
<protein>
    <recommendedName>
        <fullName evidence="2">VWFA domain-containing protein</fullName>
    </recommendedName>
</protein>
<dbReference type="PANTHER" id="PTHR22550:SF18">
    <property type="entry name" value="VWFA DOMAIN-CONTAINING PROTEIN"/>
    <property type="match status" value="1"/>
</dbReference>